<dbReference type="EMBL" id="GBRH01264428">
    <property type="protein sequence ID" value="JAD33467.1"/>
    <property type="molecule type" value="Transcribed_RNA"/>
</dbReference>
<evidence type="ECO:0000313" key="1">
    <source>
        <dbReference type="EMBL" id="JAD33467.1"/>
    </source>
</evidence>
<reference evidence="1" key="1">
    <citation type="submission" date="2014-09" db="EMBL/GenBank/DDBJ databases">
        <authorList>
            <person name="Magalhaes I.L.F."/>
            <person name="Oliveira U."/>
            <person name="Santos F.R."/>
            <person name="Vidigal T.H.D.A."/>
            <person name="Brescovit A.D."/>
            <person name="Santos A.J."/>
        </authorList>
    </citation>
    <scope>NUCLEOTIDE SEQUENCE</scope>
    <source>
        <tissue evidence="1">Shoot tissue taken approximately 20 cm above the soil surface</tissue>
    </source>
</reference>
<name>A0A0A8ZF24_ARUDO</name>
<dbReference type="AlphaFoldDB" id="A0A0A8ZF24"/>
<reference evidence="1" key="2">
    <citation type="journal article" date="2015" name="Data Brief">
        <title>Shoot transcriptome of the giant reed, Arundo donax.</title>
        <authorList>
            <person name="Barrero R.A."/>
            <person name="Guerrero F.D."/>
            <person name="Moolhuijzen P."/>
            <person name="Goolsby J.A."/>
            <person name="Tidwell J."/>
            <person name="Bellgard S.E."/>
            <person name="Bellgard M.I."/>
        </authorList>
    </citation>
    <scope>NUCLEOTIDE SEQUENCE</scope>
    <source>
        <tissue evidence="1">Shoot tissue taken approximately 20 cm above the soil surface</tissue>
    </source>
</reference>
<organism evidence="1">
    <name type="scientific">Arundo donax</name>
    <name type="common">Giant reed</name>
    <name type="synonym">Donax arundinaceus</name>
    <dbReference type="NCBI Taxonomy" id="35708"/>
    <lineage>
        <taxon>Eukaryota</taxon>
        <taxon>Viridiplantae</taxon>
        <taxon>Streptophyta</taxon>
        <taxon>Embryophyta</taxon>
        <taxon>Tracheophyta</taxon>
        <taxon>Spermatophyta</taxon>
        <taxon>Magnoliopsida</taxon>
        <taxon>Liliopsida</taxon>
        <taxon>Poales</taxon>
        <taxon>Poaceae</taxon>
        <taxon>PACMAD clade</taxon>
        <taxon>Arundinoideae</taxon>
        <taxon>Arundineae</taxon>
        <taxon>Arundo</taxon>
    </lineage>
</organism>
<dbReference type="PANTHER" id="PTHR31343">
    <property type="entry name" value="T15D22.8"/>
    <property type="match status" value="1"/>
</dbReference>
<accession>A0A0A8ZF24</accession>
<protein>
    <submittedName>
        <fullName evidence="1">Uncharacterized protein</fullName>
    </submittedName>
</protein>
<proteinExistence type="predicted"/>
<dbReference type="PANTHER" id="PTHR31343:SF27">
    <property type="entry name" value="OS01G0138500 PROTEIN"/>
    <property type="match status" value="1"/>
</dbReference>
<dbReference type="Pfam" id="PF05623">
    <property type="entry name" value="DUF789"/>
    <property type="match status" value="1"/>
</dbReference>
<sequence length="60" mass="6934">MWLPTFAMASYKLKATVWAPAGRDRQLAASLAQAADAWLRLLRADHPDHRFFTARRVPRR</sequence>
<dbReference type="InterPro" id="IPR008507">
    <property type="entry name" value="DUF789"/>
</dbReference>